<dbReference type="NCBIfam" id="NF006091">
    <property type="entry name" value="PRK08243.1"/>
    <property type="match status" value="1"/>
</dbReference>
<dbReference type="GO" id="GO:0004497">
    <property type="term" value="F:monooxygenase activity"/>
    <property type="evidence" value="ECO:0007669"/>
    <property type="project" value="UniProtKB-KW"/>
</dbReference>
<dbReference type="EMBL" id="PYGA01000004">
    <property type="protein sequence ID" value="PSK98869.1"/>
    <property type="molecule type" value="Genomic_DNA"/>
</dbReference>
<dbReference type="PANTHER" id="PTHR43476:SF4">
    <property type="entry name" value="BLR0106 PROTEIN"/>
    <property type="match status" value="1"/>
</dbReference>
<dbReference type="Proteomes" id="UP000240542">
    <property type="component" value="Unassembled WGS sequence"/>
</dbReference>
<dbReference type="PANTHER" id="PTHR43476">
    <property type="entry name" value="3-(3-HYDROXY-PHENYL)PROPIONATE/3-HYDROXYCINNAMIC ACID HYDROXYLASE"/>
    <property type="match status" value="1"/>
</dbReference>
<dbReference type="SUPFAM" id="SSF51905">
    <property type="entry name" value="FAD/NAD(P)-binding domain"/>
    <property type="match status" value="1"/>
</dbReference>
<keyword evidence="5" id="KW-1185">Reference proteome</keyword>
<organism evidence="4 5">
    <name type="scientific">Murinocardiopsis flavida</name>
    <dbReference type="NCBI Taxonomy" id="645275"/>
    <lineage>
        <taxon>Bacteria</taxon>
        <taxon>Bacillati</taxon>
        <taxon>Actinomycetota</taxon>
        <taxon>Actinomycetes</taxon>
        <taxon>Streptosporangiales</taxon>
        <taxon>Nocardiopsidaceae</taxon>
        <taxon>Murinocardiopsis</taxon>
    </lineage>
</organism>
<evidence type="ECO:0000259" key="3">
    <source>
        <dbReference type="Pfam" id="PF01494"/>
    </source>
</evidence>
<proteinExistence type="predicted"/>
<gene>
    <name evidence="4" type="ORF">CLV63_10493</name>
</gene>
<feature type="domain" description="FAD-binding" evidence="3">
    <location>
        <begin position="5"/>
        <end position="345"/>
    </location>
</feature>
<dbReference type="AlphaFoldDB" id="A0A2P8DNU4"/>
<reference evidence="4 5" key="1">
    <citation type="submission" date="2018-03" db="EMBL/GenBank/DDBJ databases">
        <title>Genomic Encyclopedia of Archaeal and Bacterial Type Strains, Phase II (KMG-II): from individual species to whole genera.</title>
        <authorList>
            <person name="Goeker M."/>
        </authorList>
    </citation>
    <scope>NUCLEOTIDE SEQUENCE [LARGE SCALE GENOMIC DNA]</scope>
    <source>
        <strain evidence="4 5">DSM 45312</strain>
    </source>
</reference>
<name>A0A2P8DNU4_9ACTN</name>
<evidence type="ECO:0000313" key="5">
    <source>
        <dbReference type="Proteomes" id="UP000240542"/>
    </source>
</evidence>
<dbReference type="GO" id="GO:0071949">
    <property type="term" value="F:FAD binding"/>
    <property type="evidence" value="ECO:0007669"/>
    <property type="project" value="InterPro"/>
</dbReference>
<protein>
    <submittedName>
        <fullName evidence="4">p-hydroxybenzoate 3-monooxygenase</fullName>
    </submittedName>
</protein>
<dbReference type="Gene3D" id="3.30.9.10">
    <property type="entry name" value="D-Amino Acid Oxidase, subunit A, domain 2"/>
    <property type="match status" value="1"/>
</dbReference>
<keyword evidence="2" id="KW-0520">NAD</keyword>
<dbReference type="InterPro" id="IPR002938">
    <property type="entry name" value="FAD-bd"/>
</dbReference>
<evidence type="ECO:0000256" key="1">
    <source>
        <dbReference type="ARBA" id="ARBA00023002"/>
    </source>
</evidence>
<evidence type="ECO:0000256" key="2">
    <source>
        <dbReference type="ARBA" id="ARBA00023027"/>
    </source>
</evidence>
<accession>A0A2P8DNU4</accession>
<dbReference type="SUPFAM" id="SSF54373">
    <property type="entry name" value="FAD-linked reductases, C-terminal domain"/>
    <property type="match status" value="1"/>
</dbReference>
<dbReference type="RefSeq" id="WP_106582201.1">
    <property type="nucleotide sequence ID" value="NZ_PYGA01000004.1"/>
</dbReference>
<keyword evidence="1" id="KW-0560">Oxidoreductase</keyword>
<sequence length="394" mass="42903">MAEERTRVGIIGAGPAGLLLSHLLHRAGVESVVLEARTRDHVEHRQRAGVVEHGVARILRAAGAGARMDRAGAVHHGIELRFDGRSHRVDFAGLCGRDVVLYAQTEIVKDLIAHRLADGGDVRFAAAATAIEGIEGERPRIRYGTAAGEQVLACDFVVACDGFHGIGRPSIPAERVRHFEKSYPFGWLGILADVPPSATELIYARHERGFALHSQRGPRVSRLYLQVGNDDHVGNWPDDRIWAELAARFALRDGGWELATGPITDKAVTPMRSFVCEPMRHGRLLLAGDAAHIVPPTGAKGLNLAMHDAALLAEALASWHATGDHTLVDGYSDTALRRVWRAEHFSSWMTGLLHRDPNGSAFDRRVQSAHLEFIASSRSASAQLAENYTGLPYV</sequence>
<dbReference type="PRINTS" id="PR00420">
    <property type="entry name" value="RNGMNOXGNASE"/>
</dbReference>
<evidence type="ECO:0000313" key="4">
    <source>
        <dbReference type="EMBL" id="PSK98869.1"/>
    </source>
</evidence>
<keyword evidence="4" id="KW-0503">Monooxygenase</keyword>
<comment type="caution">
    <text evidence="4">The sequence shown here is derived from an EMBL/GenBank/DDBJ whole genome shotgun (WGS) entry which is preliminary data.</text>
</comment>
<dbReference type="OrthoDB" id="9791689at2"/>
<dbReference type="InterPro" id="IPR050631">
    <property type="entry name" value="PheA/TfdB_FAD_monoxygenase"/>
</dbReference>
<dbReference type="InterPro" id="IPR036188">
    <property type="entry name" value="FAD/NAD-bd_sf"/>
</dbReference>
<dbReference type="Gene3D" id="3.50.50.60">
    <property type="entry name" value="FAD/NAD(P)-binding domain"/>
    <property type="match status" value="1"/>
</dbReference>
<dbReference type="Pfam" id="PF01494">
    <property type="entry name" value="FAD_binding_3"/>
    <property type="match status" value="1"/>
</dbReference>